<protein>
    <recommendedName>
        <fullName evidence="4">DUF3493 domain-containing protein</fullName>
    </recommendedName>
</protein>
<keyword evidence="3" id="KW-1185">Reference proteome</keyword>
<dbReference type="Proteomes" id="UP000231057">
    <property type="component" value="Chromosome"/>
</dbReference>
<evidence type="ECO:0000313" key="2">
    <source>
        <dbReference type="EMBL" id="ATS18249.1"/>
    </source>
</evidence>
<name>A0A2D2Q1B2_PARLV</name>
<sequence>MTHSKDPQQADFRQRLRSETQAPYRGLRRVFYGVFAASGLMGGFILSLKWLAGTAPADVGWSLALQLGVVAVMVALWRWDQPRSPQRSSGTVPPKIDPPD</sequence>
<evidence type="ECO:0000313" key="3">
    <source>
        <dbReference type="Proteomes" id="UP000231057"/>
    </source>
</evidence>
<dbReference type="AlphaFoldDB" id="A0A2D2Q1B2"/>
<dbReference type="InterPro" id="IPR021883">
    <property type="entry name" value="LPA1-like"/>
</dbReference>
<evidence type="ECO:0000256" key="1">
    <source>
        <dbReference type="SAM" id="Phobius"/>
    </source>
</evidence>
<evidence type="ECO:0008006" key="4">
    <source>
        <dbReference type="Google" id="ProtNLM"/>
    </source>
</evidence>
<dbReference type="EMBL" id="CP018092">
    <property type="protein sequence ID" value="ATS18249.1"/>
    <property type="molecule type" value="Genomic_DNA"/>
</dbReference>
<feature type="transmembrane region" description="Helical" evidence="1">
    <location>
        <begin position="59"/>
        <end position="79"/>
    </location>
</feature>
<dbReference type="Pfam" id="PF11998">
    <property type="entry name" value="DUF3493"/>
    <property type="match status" value="1"/>
</dbReference>
<keyword evidence="1" id="KW-0812">Transmembrane</keyword>
<reference evidence="3" key="2">
    <citation type="journal article" date="2022" name="Front. Microbiol.">
        <title>Comparative Genomic Analysis Revealed Distinct Molecular Components and Organization of CO2-Concentrating Mechanism in Thermophilic Cyanobacteria.</title>
        <authorList>
            <person name="Tang J."/>
            <person name="Zhou H."/>
            <person name="Yao D."/>
            <person name="Riaz S."/>
            <person name="You D."/>
            <person name="Klepacz-Smolka A."/>
            <person name="Daroch M."/>
        </authorList>
    </citation>
    <scope>NUCLEOTIDE SEQUENCE [LARGE SCALE GENOMIC DNA]</scope>
    <source>
        <strain evidence="3">PCC 6715</strain>
    </source>
</reference>
<reference evidence="2 3" key="1">
    <citation type="submission" date="2016-11" db="EMBL/GenBank/DDBJ databases">
        <title>Complete genome sequence of thermophilic cyanobacteria strain Synechococcus sp. PCC6715.</title>
        <authorList>
            <person name="Tang J."/>
            <person name="Daroch M."/>
            <person name="Liang Y."/>
            <person name="Jiang D."/>
            <person name="Shah M."/>
        </authorList>
    </citation>
    <scope>NUCLEOTIDE SEQUENCE [LARGE SCALE GENOMIC DNA]</scope>
    <source>
        <strain evidence="2 3">PCC 6715</strain>
    </source>
</reference>
<dbReference type="KEGG" id="slw:BRW62_05195"/>
<accession>A0A2D2Q1B2</accession>
<feature type="transmembrane region" description="Helical" evidence="1">
    <location>
        <begin position="30"/>
        <end position="53"/>
    </location>
</feature>
<keyword evidence="1" id="KW-0472">Membrane</keyword>
<keyword evidence="1" id="KW-1133">Transmembrane helix</keyword>
<organism evidence="2 3">
    <name type="scientific">Parathermosynechococcus lividus PCC 6715</name>
    <dbReference type="NCBI Taxonomy" id="1917166"/>
    <lineage>
        <taxon>Bacteria</taxon>
        <taxon>Bacillati</taxon>
        <taxon>Cyanobacteriota</taxon>
        <taxon>Cyanophyceae</taxon>
        <taxon>Acaryochloridales</taxon>
        <taxon>Thermosynechococcaceae</taxon>
        <taxon>Parathermosynechococcus</taxon>
    </lineage>
</organism>
<dbReference type="OrthoDB" id="425759at2"/>
<dbReference type="RefSeq" id="WP_099798595.1">
    <property type="nucleotide sequence ID" value="NZ_CP018092.1"/>
</dbReference>
<gene>
    <name evidence="2" type="ORF">BRW62_05195</name>
</gene>
<proteinExistence type="predicted"/>